<dbReference type="Gene3D" id="3.30.70.270">
    <property type="match status" value="1"/>
</dbReference>
<dbReference type="Proteomes" id="UP001156702">
    <property type="component" value="Unassembled WGS sequence"/>
</dbReference>
<accession>A0ABQ5Z8G3</accession>
<reference evidence="5" key="1">
    <citation type="journal article" date="2019" name="Int. J. Syst. Evol. Microbiol.">
        <title>The Global Catalogue of Microorganisms (GCM) 10K type strain sequencing project: providing services to taxonomists for standard genome sequencing and annotation.</title>
        <authorList>
            <consortium name="The Broad Institute Genomics Platform"/>
            <consortium name="The Broad Institute Genome Sequencing Center for Infectious Disease"/>
            <person name="Wu L."/>
            <person name="Ma J."/>
        </authorList>
    </citation>
    <scope>NUCLEOTIDE SEQUENCE [LARGE SCALE GENOMIC DNA]</scope>
    <source>
        <strain evidence="5">NBRC 102122</strain>
    </source>
</reference>
<evidence type="ECO:0000313" key="4">
    <source>
        <dbReference type="EMBL" id="GLR49094.1"/>
    </source>
</evidence>
<dbReference type="InterPro" id="IPR000160">
    <property type="entry name" value="GGDEF_dom"/>
</dbReference>
<evidence type="ECO:0000256" key="1">
    <source>
        <dbReference type="ARBA" id="ARBA00012528"/>
    </source>
</evidence>
<dbReference type="PANTHER" id="PTHR45138:SF9">
    <property type="entry name" value="DIGUANYLATE CYCLASE DGCM-RELATED"/>
    <property type="match status" value="1"/>
</dbReference>
<dbReference type="InterPro" id="IPR029787">
    <property type="entry name" value="Nucleotide_cyclase"/>
</dbReference>
<dbReference type="CDD" id="cd01949">
    <property type="entry name" value="GGDEF"/>
    <property type="match status" value="1"/>
</dbReference>
<comment type="catalytic activity">
    <reaction evidence="2">
        <text>2 GTP = 3',3'-c-di-GMP + 2 diphosphate</text>
        <dbReference type="Rhea" id="RHEA:24898"/>
        <dbReference type="ChEBI" id="CHEBI:33019"/>
        <dbReference type="ChEBI" id="CHEBI:37565"/>
        <dbReference type="ChEBI" id="CHEBI:58805"/>
        <dbReference type="EC" id="2.7.7.65"/>
    </reaction>
</comment>
<feature type="domain" description="GGDEF" evidence="3">
    <location>
        <begin position="195"/>
        <end position="324"/>
    </location>
</feature>
<organism evidence="4 5">
    <name type="scientific">Shinella yambaruensis</name>
    <dbReference type="NCBI Taxonomy" id="415996"/>
    <lineage>
        <taxon>Bacteria</taxon>
        <taxon>Pseudomonadati</taxon>
        <taxon>Pseudomonadota</taxon>
        <taxon>Alphaproteobacteria</taxon>
        <taxon>Hyphomicrobiales</taxon>
        <taxon>Rhizobiaceae</taxon>
        <taxon>Shinella</taxon>
    </lineage>
</organism>
<protein>
    <recommendedName>
        <fullName evidence="1">diguanylate cyclase</fullName>
        <ecNumber evidence="1">2.7.7.65</ecNumber>
    </recommendedName>
</protein>
<dbReference type="EC" id="2.7.7.65" evidence="1"/>
<gene>
    <name evidence="4" type="ORF">GCM10007923_02990</name>
</gene>
<name>A0ABQ5Z8G3_9HYPH</name>
<dbReference type="Pfam" id="PF00990">
    <property type="entry name" value="GGDEF"/>
    <property type="match status" value="1"/>
</dbReference>
<dbReference type="SMART" id="SM00267">
    <property type="entry name" value="GGDEF"/>
    <property type="match status" value="1"/>
</dbReference>
<dbReference type="EMBL" id="BSOP01000003">
    <property type="protein sequence ID" value="GLR49094.1"/>
    <property type="molecule type" value="Genomic_DNA"/>
</dbReference>
<dbReference type="InterPro" id="IPR043128">
    <property type="entry name" value="Rev_trsase/Diguanyl_cyclase"/>
</dbReference>
<dbReference type="NCBIfam" id="TIGR00254">
    <property type="entry name" value="GGDEF"/>
    <property type="match status" value="1"/>
</dbReference>
<evidence type="ECO:0000259" key="3">
    <source>
        <dbReference type="PROSITE" id="PS50887"/>
    </source>
</evidence>
<keyword evidence="5" id="KW-1185">Reference proteome</keyword>
<sequence>MRRNDGHRWPGGRGMAHADAILPLACLRERATTDLVLSGLEASGVACALFSPDDELSYGSAAFRALFDVQPGARTFADIMRRCHAKSVGPKMSGTIDAFLDMASAKRRSTPQRTFEIDIRDDRWFLVNETLLAGGWLWSVFTDITMLKSNEHMLQLARDAAQLAADTDPLTGLFNRRAAMARLDAEMRIAFRDCTQLSLALIDLDHFKTINDRFGHARGDEVLRHFAAAGRRQLRGGDTFARVGGEEFLMLMPGAGLREATRAVERLRRHVAQEKNRIGLGCAYTMSAGVAEYCGNAAEDLFERADRALYRAKHLGRDRIEQAD</sequence>
<dbReference type="PROSITE" id="PS50887">
    <property type="entry name" value="GGDEF"/>
    <property type="match status" value="1"/>
</dbReference>
<dbReference type="SUPFAM" id="SSF55073">
    <property type="entry name" value="Nucleotide cyclase"/>
    <property type="match status" value="1"/>
</dbReference>
<proteinExistence type="predicted"/>
<evidence type="ECO:0000313" key="5">
    <source>
        <dbReference type="Proteomes" id="UP001156702"/>
    </source>
</evidence>
<dbReference type="PANTHER" id="PTHR45138">
    <property type="entry name" value="REGULATORY COMPONENTS OF SENSORY TRANSDUCTION SYSTEM"/>
    <property type="match status" value="1"/>
</dbReference>
<comment type="caution">
    <text evidence="4">The sequence shown here is derived from an EMBL/GenBank/DDBJ whole genome shotgun (WGS) entry which is preliminary data.</text>
</comment>
<evidence type="ECO:0000256" key="2">
    <source>
        <dbReference type="ARBA" id="ARBA00034247"/>
    </source>
</evidence>
<dbReference type="InterPro" id="IPR050469">
    <property type="entry name" value="Diguanylate_Cyclase"/>
</dbReference>